<gene>
    <name evidence="6" type="ORF">WA026_013010</name>
</gene>
<keyword evidence="2 5" id="KW-0812">Transmembrane</keyword>
<evidence type="ECO:0000256" key="3">
    <source>
        <dbReference type="ARBA" id="ARBA00022989"/>
    </source>
</evidence>
<reference evidence="6 7" key="1">
    <citation type="submission" date="2023-03" db="EMBL/GenBank/DDBJ databases">
        <title>Genome insight into feeding habits of ladybird beetles.</title>
        <authorList>
            <person name="Li H.-S."/>
            <person name="Huang Y.-H."/>
            <person name="Pang H."/>
        </authorList>
    </citation>
    <scope>NUCLEOTIDE SEQUENCE [LARGE SCALE GENOMIC DNA]</scope>
    <source>
        <strain evidence="6">SYSU_2023b</strain>
        <tissue evidence="6">Whole body</tissue>
    </source>
</reference>
<keyword evidence="7" id="KW-1185">Reference proteome</keyword>
<dbReference type="Pfam" id="PF07690">
    <property type="entry name" value="MFS_1"/>
    <property type="match status" value="1"/>
</dbReference>
<feature type="transmembrane region" description="Helical" evidence="5">
    <location>
        <begin position="225"/>
        <end position="243"/>
    </location>
</feature>
<keyword evidence="3 5" id="KW-1133">Transmembrane helix</keyword>
<feature type="transmembrane region" description="Helical" evidence="5">
    <location>
        <begin position="128"/>
        <end position="149"/>
    </location>
</feature>
<dbReference type="PANTHER" id="PTHR23507">
    <property type="entry name" value="ZGC:174356"/>
    <property type="match status" value="1"/>
</dbReference>
<feature type="transmembrane region" description="Helical" evidence="5">
    <location>
        <begin position="422"/>
        <end position="445"/>
    </location>
</feature>
<feature type="transmembrane region" description="Helical" evidence="5">
    <location>
        <begin position="389"/>
        <end position="410"/>
    </location>
</feature>
<dbReference type="SUPFAM" id="SSF103473">
    <property type="entry name" value="MFS general substrate transporter"/>
    <property type="match status" value="1"/>
</dbReference>
<comment type="caution">
    <text evidence="6">The sequence shown here is derived from an EMBL/GenBank/DDBJ whole genome shotgun (WGS) entry which is preliminary data.</text>
</comment>
<name>A0AAW1TTE0_9CUCU</name>
<organism evidence="6 7">
    <name type="scientific">Henosepilachna vigintioctopunctata</name>
    <dbReference type="NCBI Taxonomy" id="420089"/>
    <lineage>
        <taxon>Eukaryota</taxon>
        <taxon>Metazoa</taxon>
        <taxon>Ecdysozoa</taxon>
        <taxon>Arthropoda</taxon>
        <taxon>Hexapoda</taxon>
        <taxon>Insecta</taxon>
        <taxon>Pterygota</taxon>
        <taxon>Neoptera</taxon>
        <taxon>Endopterygota</taxon>
        <taxon>Coleoptera</taxon>
        <taxon>Polyphaga</taxon>
        <taxon>Cucujiformia</taxon>
        <taxon>Coccinelloidea</taxon>
        <taxon>Coccinellidae</taxon>
        <taxon>Epilachninae</taxon>
        <taxon>Epilachnini</taxon>
        <taxon>Henosepilachna</taxon>
    </lineage>
</organism>
<feature type="transmembrane region" description="Helical" evidence="5">
    <location>
        <begin position="365"/>
        <end position="383"/>
    </location>
</feature>
<evidence type="ECO:0000313" key="6">
    <source>
        <dbReference type="EMBL" id="KAK9871629.1"/>
    </source>
</evidence>
<accession>A0AAW1TTE0</accession>
<evidence type="ECO:0000256" key="4">
    <source>
        <dbReference type="ARBA" id="ARBA00023136"/>
    </source>
</evidence>
<proteinExistence type="predicted"/>
<feature type="transmembrane region" description="Helical" evidence="5">
    <location>
        <begin position="332"/>
        <end position="353"/>
    </location>
</feature>
<dbReference type="GO" id="GO:0022857">
    <property type="term" value="F:transmembrane transporter activity"/>
    <property type="evidence" value="ECO:0007669"/>
    <property type="project" value="InterPro"/>
</dbReference>
<dbReference type="Proteomes" id="UP001431783">
    <property type="component" value="Unassembled WGS sequence"/>
</dbReference>
<dbReference type="InterPro" id="IPR036259">
    <property type="entry name" value="MFS_trans_sf"/>
</dbReference>
<feature type="transmembrane region" description="Helical" evidence="5">
    <location>
        <begin position="294"/>
        <end position="312"/>
    </location>
</feature>
<dbReference type="InterPro" id="IPR011701">
    <property type="entry name" value="MFS"/>
</dbReference>
<dbReference type="AlphaFoldDB" id="A0AAW1TTE0"/>
<dbReference type="GO" id="GO:0016020">
    <property type="term" value="C:membrane"/>
    <property type="evidence" value="ECO:0007669"/>
    <property type="project" value="UniProtKB-SubCell"/>
</dbReference>
<feature type="transmembrane region" description="Helical" evidence="5">
    <location>
        <begin position="25"/>
        <end position="46"/>
    </location>
</feature>
<evidence type="ECO:0000256" key="2">
    <source>
        <dbReference type="ARBA" id="ARBA00022692"/>
    </source>
</evidence>
<feature type="transmembrane region" description="Helical" evidence="5">
    <location>
        <begin position="451"/>
        <end position="475"/>
    </location>
</feature>
<evidence type="ECO:0000256" key="1">
    <source>
        <dbReference type="ARBA" id="ARBA00004141"/>
    </source>
</evidence>
<protein>
    <recommendedName>
        <fullName evidence="8">Solute carrier family 46 member 3</fullName>
    </recommendedName>
</protein>
<keyword evidence="4 5" id="KW-0472">Membrane</keyword>
<feature type="transmembrane region" description="Helical" evidence="5">
    <location>
        <begin position="155"/>
        <end position="181"/>
    </location>
</feature>
<evidence type="ECO:0000313" key="7">
    <source>
        <dbReference type="Proteomes" id="UP001431783"/>
    </source>
</evidence>
<evidence type="ECO:0000256" key="5">
    <source>
        <dbReference type="SAM" id="Phobius"/>
    </source>
</evidence>
<feature type="transmembrane region" description="Helical" evidence="5">
    <location>
        <begin position="202"/>
        <end position="219"/>
    </location>
</feature>
<feature type="transmembrane region" description="Helical" evidence="5">
    <location>
        <begin position="99"/>
        <end position="116"/>
    </location>
</feature>
<evidence type="ECO:0008006" key="8">
    <source>
        <dbReference type="Google" id="ProtNLM"/>
    </source>
</evidence>
<dbReference type="Gene3D" id="1.20.1250.20">
    <property type="entry name" value="MFS general substrate transporter like domains"/>
    <property type="match status" value="1"/>
</dbReference>
<sequence>MTSKEEISFVPAESVEKGSTMKSRLLTLTVEPLILFYILPSTMNYLVTQNLFLEKSCRVNLAYNESVCNSIMESKRSGYSKHQEEAVHQLAAQMLTMKSLMHGTIPIILMLFIGSWSDKHGKRKPCILGPIIGELVAIVCLILNAVYLYEVPVILSSLAYCLPMAISGGWPCLFLGAYSYVTTVSGESDLTARIGGVNTIQNIAMVIGLGTGGIILNLFGFIGSYSTIFFMMLSSLVYGYYIIKERKQIIPEMEEEIENLEKTPRELVEDFFKCEHFLSTVTVSFSNFDINKRLRITGILALLVILNGPLQGEQSVVYLYAKLKFGWNEIDFSIFYAVQLIIQIFGTLIALIILSKFLKWRDESLGIIAFISAALAGITFAFANEEKLFYVGALLDLFNGTSHIVLRSIMLKIIPKQERGKMNSVFGICESLTHLIFGLLYTTLYRYTLQLFPGLVFLVSSSLKCCGLLILMWLYCQYSNDKKNKEVKA</sequence>
<dbReference type="PANTHER" id="PTHR23507:SF1">
    <property type="entry name" value="FI18259P1-RELATED"/>
    <property type="match status" value="1"/>
</dbReference>
<dbReference type="EMBL" id="JARQZJ010000006">
    <property type="protein sequence ID" value="KAK9871629.1"/>
    <property type="molecule type" value="Genomic_DNA"/>
</dbReference>
<comment type="subcellular location">
    <subcellularLocation>
        <location evidence="1">Membrane</location>
        <topology evidence="1">Multi-pass membrane protein</topology>
    </subcellularLocation>
</comment>